<evidence type="ECO:0000259" key="1">
    <source>
        <dbReference type="Pfam" id="PF02492"/>
    </source>
</evidence>
<dbReference type="Pfam" id="PF02492">
    <property type="entry name" value="cobW"/>
    <property type="match status" value="1"/>
</dbReference>
<feature type="domain" description="CobW/HypB/UreG nucleotide-binding" evidence="1">
    <location>
        <begin position="1"/>
        <end position="122"/>
    </location>
</feature>
<name>C0XKF5_LENH9</name>
<dbReference type="Gene3D" id="3.40.50.300">
    <property type="entry name" value="P-loop containing nucleotide triphosphate hydrolases"/>
    <property type="match status" value="1"/>
</dbReference>
<dbReference type="Proteomes" id="UP000003752">
    <property type="component" value="Unassembled WGS sequence"/>
</dbReference>
<keyword evidence="3" id="KW-1185">Reference proteome</keyword>
<evidence type="ECO:0000313" key="2">
    <source>
        <dbReference type="EMBL" id="EEI24147.1"/>
    </source>
</evidence>
<dbReference type="EMBL" id="ACGP01000159">
    <property type="protein sequence ID" value="EEI24147.1"/>
    <property type="molecule type" value="Genomic_DNA"/>
</dbReference>
<dbReference type="InterPro" id="IPR003495">
    <property type="entry name" value="CobW/HypB/UreG_nucleotide-bd"/>
</dbReference>
<dbReference type="InterPro" id="IPR051927">
    <property type="entry name" value="Zn_Chap_cDPG_Synth"/>
</dbReference>
<accession>C0XKF5</accession>
<dbReference type="PANTHER" id="PTHR43603">
    <property type="entry name" value="COBW DOMAIN-CONTAINING PROTEIN DDB_G0274527"/>
    <property type="match status" value="1"/>
</dbReference>
<protein>
    <recommendedName>
        <fullName evidence="1">CobW/HypB/UreG nucleotide-binding domain-containing protein</fullName>
    </recommendedName>
</protein>
<sequence length="133" mass="14842">MILHLLKCKEHRRVGINVNDLATVNVDEKMIEKNPYFSQADRIIALTNGSISGNLCQRLVDAVYDLAVSRDFDLILIESSGIVQPDMVAKFISRGKNTDGRRLSDSCRLDTNVTIVDGFRVLQQFMPGVGECN</sequence>
<reference evidence="2 3" key="1">
    <citation type="submission" date="2009-01" db="EMBL/GenBank/DDBJ databases">
        <authorList>
            <person name="Qin X."/>
            <person name="Bachman B."/>
            <person name="Battles P."/>
            <person name="Bell A."/>
            <person name="Bess C."/>
            <person name="Bickham C."/>
            <person name="Chaboub L."/>
            <person name="Chen D."/>
            <person name="Coyle M."/>
            <person name="Deiros D.R."/>
            <person name="Dinh H."/>
            <person name="Forbes L."/>
            <person name="Fowler G."/>
            <person name="Francisco L."/>
            <person name="Fu Q."/>
            <person name="Gubbala S."/>
            <person name="Hale W."/>
            <person name="Han Y."/>
            <person name="Hemphill L."/>
            <person name="Highlander S.K."/>
            <person name="Hirani K."/>
            <person name="Hogues M."/>
            <person name="Jackson L."/>
            <person name="Jakkamsetti A."/>
            <person name="Javaid M."/>
            <person name="Jiang H."/>
            <person name="Korchina V."/>
            <person name="Kovar C."/>
            <person name="Lara F."/>
            <person name="Lee S."/>
            <person name="Mata R."/>
            <person name="Mathew T."/>
            <person name="Moen C."/>
            <person name="Morales K."/>
            <person name="Munidasa M."/>
            <person name="Nazareth L."/>
            <person name="Ngo R."/>
            <person name="Nguyen L."/>
            <person name="Okwuonu G."/>
            <person name="Ongeri F."/>
            <person name="Patil S."/>
            <person name="Petrosino J."/>
            <person name="Pham C."/>
            <person name="Pham P."/>
            <person name="Pu L.-L."/>
            <person name="Puazo M."/>
            <person name="Raj R."/>
            <person name="Reid J."/>
            <person name="Rouhana J."/>
            <person name="Saada N."/>
            <person name="Shang Y."/>
            <person name="Simmons D."/>
            <person name="Thornton R."/>
            <person name="Warren J."/>
            <person name="Weissenberger G."/>
            <person name="Zhang J."/>
            <person name="Zhang L."/>
            <person name="Zhou C."/>
            <person name="Zhu D."/>
            <person name="Muzny D."/>
            <person name="Worley K."/>
            <person name="Gibbs R."/>
        </authorList>
    </citation>
    <scope>NUCLEOTIDE SEQUENCE [LARGE SCALE GENOMIC DNA]</scope>
    <source>
        <strain evidence="3">ATCC 8290 / DSM 20176 / CCUG 30140 / JCM 1155 / KCTC 3500 / NBRC 15886 / NCIMB 8040 / NRRL B-1843 / 9</strain>
    </source>
</reference>
<dbReference type="HOGENOM" id="CLU_2193560_0_0_9"/>
<dbReference type="SUPFAM" id="SSF52540">
    <property type="entry name" value="P-loop containing nucleoside triphosphate hydrolases"/>
    <property type="match status" value="1"/>
</dbReference>
<dbReference type="AlphaFoldDB" id="C0XKF5"/>
<proteinExistence type="predicted"/>
<organism evidence="2 3">
    <name type="scientific">Lentilactobacillus hilgardii (strain ATCC 8290 / DSM 20176 / CCUG 30140 / JCM 1155 / KCTC 3500 / NBRC 15886 / NCIMB 8040 / NRRL B-1843 / 9)</name>
    <dbReference type="NCBI Taxonomy" id="1423757"/>
    <lineage>
        <taxon>Bacteria</taxon>
        <taxon>Bacillati</taxon>
        <taxon>Bacillota</taxon>
        <taxon>Bacilli</taxon>
        <taxon>Lactobacillales</taxon>
        <taxon>Lactobacillaceae</taxon>
        <taxon>Lentilactobacillus</taxon>
    </lineage>
</organism>
<gene>
    <name evidence="2" type="ORF">HMPREF0519_1716</name>
</gene>
<dbReference type="PANTHER" id="PTHR43603:SF1">
    <property type="entry name" value="ZINC-REGULATED GTPASE METALLOPROTEIN ACTIVATOR 1"/>
    <property type="match status" value="1"/>
</dbReference>
<evidence type="ECO:0000313" key="3">
    <source>
        <dbReference type="Proteomes" id="UP000003752"/>
    </source>
</evidence>
<dbReference type="InterPro" id="IPR027417">
    <property type="entry name" value="P-loop_NTPase"/>
</dbReference>
<comment type="caution">
    <text evidence="2">The sequence shown here is derived from an EMBL/GenBank/DDBJ whole genome shotgun (WGS) entry which is preliminary data.</text>
</comment>